<evidence type="ECO:0000313" key="1">
    <source>
        <dbReference type="EMBL" id="MFG6467517.1"/>
    </source>
</evidence>
<accession>A0ABW7GZU6</accession>
<dbReference type="EMBL" id="JBIGIB010000003">
    <property type="protein sequence ID" value="MFG6467517.1"/>
    <property type="molecule type" value="Genomic_DNA"/>
</dbReference>
<organism evidence="1 2">
    <name type="scientific">Pelomonas baiyunensis</name>
    <dbReference type="NCBI Taxonomy" id="3299026"/>
    <lineage>
        <taxon>Bacteria</taxon>
        <taxon>Pseudomonadati</taxon>
        <taxon>Pseudomonadota</taxon>
        <taxon>Betaproteobacteria</taxon>
        <taxon>Burkholderiales</taxon>
        <taxon>Sphaerotilaceae</taxon>
        <taxon>Roseateles</taxon>
    </lineage>
</organism>
<reference evidence="1 2" key="1">
    <citation type="submission" date="2024-08" db="EMBL/GenBank/DDBJ databases">
        <authorList>
            <person name="Lu H."/>
        </authorList>
    </citation>
    <scope>NUCLEOTIDE SEQUENCE [LARGE SCALE GENOMIC DNA]</scope>
    <source>
        <strain evidence="1 2">BYS87W</strain>
    </source>
</reference>
<keyword evidence="2" id="KW-1185">Reference proteome</keyword>
<comment type="caution">
    <text evidence="1">The sequence shown here is derived from an EMBL/GenBank/DDBJ whole genome shotgun (WGS) entry which is preliminary data.</text>
</comment>
<proteinExistence type="predicted"/>
<dbReference type="Proteomes" id="UP001606303">
    <property type="component" value="Unassembled WGS sequence"/>
</dbReference>
<dbReference type="RefSeq" id="WP_394385166.1">
    <property type="nucleotide sequence ID" value="NZ_JBIGIB010000003.1"/>
</dbReference>
<gene>
    <name evidence="1" type="ORF">ACG01O_12915</name>
</gene>
<sequence length="154" mass="17369">MEANLISTPAYELGAKLGANEQGYNLELWSFVPTARRPEPHRKLQATLSKDGLLRLRWLIDDVLRACGETELDRPQDRKPIVYPPGKGPHAASLFLYQVEVNRRNRLAALQSLDEGRTKFTTRELASLAQVLSRALADRATKEEFDAARALQEE</sequence>
<evidence type="ECO:0000313" key="2">
    <source>
        <dbReference type="Proteomes" id="UP001606303"/>
    </source>
</evidence>
<protein>
    <submittedName>
        <fullName evidence="1">Uncharacterized protein</fullName>
    </submittedName>
</protein>
<name>A0ABW7GZU6_9BURK</name>